<feature type="transmembrane region" description="Helical" evidence="9">
    <location>
        <begin position="33"/>
        <end position="58"/>
    </location>
</feature>
<evidence type="ECO:0000256" key="1">
    <source>
        <dbReference type="ARBA" id="ARBA00004651"/>
    </source>
</evidence>
<evidence type="ECO:0000256" key="6">
    <source>
        <dbReference type="ARBA" id="ARBA00022692"/>
    </source>
</evidence>
<protein>
    <recommendedName>
        <fullName evidence="10">Phosphate transport system permease protein</fullName>
    </recommendedName>
</protein>
<dbReference type="Pfam" id="PF00528">
    <property type="entry name" value="BPD_transp_1"/>
    <property type="match status" value="1"/>
</dbReference>
<evidence type="ECO:0000256" key="9">
    <source>
        <dbReference type="RuleBase" id="RU363032"/>
    </source>
</evidence>
<reference evidence="12" key="1">
    <citation type="submission" date="2018-10" db="EMBL/GenBank/DDBJ databases">
        <title>Acidithiobacillus sulfuriphilus sp. nov.: an extremely acidophilic sulfur-oxidizing chemolithotroph isolated from a neutral pH environment.</title>
        <authorList>
            <person name="Falagan C."/>
            <person name="Moya-Beltran A."/>
            <person name="Quatrini R."/>
            <person name="Johnson D.B."/>
        </authorList>
    </citation>
    <scope>NUCLEOTIDE SEQUENCE [LARGE SCALE GENOMIC DNA]</scope>
    <source>
        <strain evidence="12">CJ-2</strain>
    </source>
</reference>
<feature type="domain" description="ABC transmembrane type-1" evidence="11">
    <location>
        <begin position="91"/>
        <end position="319"/>
    </location>
</feature>
<gene>
    <name evidence="12" type="primary">pstC</name>
    <name evidence="12" type="ORF">EC580_10835</name>
</gene>
<evidence type="ECO:0000256" key="7">
    <source>
        <dbReference type="ARBA" id="ARBA00022989"/>
    </source>
</evidence>
<keyword evidence="4" id="KW-1003">Cell membrane</keyword>
<dbReference type="CDD" id="cd06261">
    <property type="entry name" value="TM_PBP2"/>
    <property type="match status" value="1"/>
</dbReference>
<dbReference type="OrthoDB" id="9785113at2"/>
<name>A0A3M8QXH9_9PROT</name>
<dbReference type="GO" id="GO:0006817">
    <property type="term" value="P:phosphate ion transport"/>
    <property type="evidence" value="ECO:0007669"/>
    <property type="project" value="UniProtKB-KW"/>
</dbReference>
<comment type="caution">
    <text evidence="12">The sequence shown here is derived from an EMBL/GenBank/DDBJ whole genome shotgun (WGS) entry which is preliminary data.</text>
</comment>
<comment type="subcellular location">
    <subcellularLocation>
        <location evidence="10">Cell inner membrane</location>
        <topology evidence="10">Multi-pass membrane protein</topology>
    </subcellularLocation>
    <subcellularLocation>
        <location evidence="1 9">Cell membrane</location>
        <topology evidence="1 9">Multi-pass membrane protein</topology>
    </subcellularLocation>
</comment>
<evidence type="ECO:0000259" key="11">
    <source>
        <dbReference type="PROSITE" id="PS50928"/>
    </source>
</evidence>
<evidence type="ECO:0000256" key="4">
    <source>
        <dbReference type="ARBA" id="ARBA00022475"/>
    </source>
</evidence>
<evidence type="ECO:0000256" key="2">
    <source>
        <dbReference type="ARBA" id="ARBA00007069"/>
    </source>
</evidence>
<feature type="transmembrane region" description="Helical" evidence="9">
    <location>
        <begin position="240"/>
        <end position="264"/>
    </location>
</feature>
<dbReference type="AlphaFoldDB" id="A0A3M8QXH9"/>
<feature type="transmembrane region" description="Helical" evidence="9">
    <location>
        <begin position="301"/>
        <end position="319"/>
    </location>
</feature>
<sequence>MSVDKAIEGGGRDAALAAQISSQAVPRRALGDLFFRGLTGFTAIFLLSVLIAIGVALWREGWDAFRTFGFGFLWSTAWNPVTDQYGALIFIFGTLVSSLLAMLMAVPVSFGIALFISELAPHWLRQPISSAIELLAGIPSIIFGMWGLLVFAPVFGNMEPWINGHLGKIPGVGLLFQGPPMGIGMLTAGIVLGIMIIPFISAIMRDVFLSTPGILKESAYALGGTTWEVMRHVVLPFTRTAVVGSIFLGLGRALGETMAVTFVIGNTDSLSASLLMPGNSIAAALANEFTEATTHLYKSSLLALGFILFVVSFLVLVLAKFMLWRMEKRIGGGAL</sequence>
<feature type="transmembrane region" description="Helical" evidence="9">
    <location>
        <begin position="183"/>
        <end position="204"/>
    </location>
</feature>
<dbReference type="InterPro" id="IPR035906">
    <property type="entry name" value="MetI-like_sf"/>
</dbReference>
<dbReference type="GO" id="GO:0005315">
    <property type="term" value="F:phosphate transmembrane transporter activity"/>
    <property type="evidence" value="ECO:0007669"/>
    <property type="project" value="InterPro"/>
</dbReference>
<dbReference type="NCBIfam" id="TIGR02138">
    <property type="entry name" value="phosphate_pstC"/>
    <property type="match status" value="1"/>
</dbReference>
<dbReference type="PROSITE" id="PS50928">
    <property type="entry name" value="ABC_TM1"/>
    <property type="match status" value="1"/>
</dbReference>
<evidence type="ECO:0000256" key="3">
    <source>
        <dbReference type="ARBA" id="ARBA00022448"/>
    </source>
</evidence>
<comment type="function">
    <text evidence="10">Part of the binding-protein-dependent transport system for phosphate; probably responsible for the translocation of the substrate across the membrane.</text>
</comment>
<dbReference type="EMBL" id="RIZI01000183">
    <property type="protein sequence ID" value="RNF59604.1"/>
    <property type="molecule type" value="Genomic_DNA"/>
</dbReference>
<keyword evidence="6 9" id="KW-0812">Transmembrane</keyword>
<proteinExistence type="inferred from homology"/>
<keyword evidence="8 9" id="KW-0472">Membrane</keyword>
<dbReference type="InterPro" id="IPR011864">
    <property type="entry name" value="Phosphate_PstC"/>
</dbReference>
<evidence type="ECO:0000256" key="5">
    <source>
        <dbReference type="ARBA" id="ARBA00022592"/>
    </source>
</evidence>
<keyword evidence="5 10" id="KW-0592">Phosphate transport</keyword>
<feature type="transmembrane region" description="Helical" evidence="9">
    <location>
        <begin position="128"/>
        <end position="151"/>
    </location>
</feature>
<dbReference type="GO" id="GO:0005886">
    <property type="term" value="C:plasma membrane"/>
    <property type="evidence" value="ECO:0007669"/>
    <property type="project" value="UniProtKB-SubCell"/>
</dbReference>
<keyword evidence="7 9" id="KW-1133">Transmembrane helix</keyword>
<keyword evidence="10" id="KW-0997">Cell inner membrane</keyword>
<organism evidence="12">
    <name type="scientific">Acidithiobacillus sulfuriphilus</name>
    <dbReference type="NCBI Taxonomy" id="1867749"/>
    <lineage>
        <taxon>Bacteria</taxon>
        <taxon>Pseudomonadati</taxon>
        <taxon>Pseudomonadota</taxon>
        <taxon>Acidithiobacillia</taxon>
        <taxon>Acidithiobacillales</taxon>
        <taxon>Acidithiobacillaceae</taxon>
        <taxon>Acidithiobacillus</taxon>
    </lineage>
</organism>
<dbReference type="InterPro" id="IPR051124">
    <property type="entry name" value="Phosphate_Transport_Permease"/>
</dbReference>
<dbReference type="InterPro" id="IPR000515">
    <property type="entry name" value="MetI-like"/>
</dbReference>
<evidence type="ECO:0000313" key="12">
    <source>
        <dbReference type="EMBL" id="RNF59604.1"/>
    </source>
</evidence>
<feature type="transmembrane region" description="Helical" evidence="9">
    <location>
        <begin position="87"/>
        <end position="116"/>
    </location>
</feature>
<dbReference type="SUPFAM" id="SSF161098">
    <property type="entry name" value="MetI-like"/>
    <property type="match status" value="1"/>
</dbReference>
<comment type="similarity">
    <text evidence="2 10">Belongs to the binding-protein-dependent transport system permease family. CysTW subfamily.</text>
</comment>
<dbReference type="RefSeq" id="WP_123104936.1">
    <property type="nucleotide sequence ID" value="NZ_CP127527.1"/>
</dbReference>
<accession>A0A3M8QXH9</accession>
<evidence type="ECO:0000256" key="8">
    <source>
        <dbReference type="ARBA" id="ARBA00023136"/>
    </source>
</evidence>
<keyword evidence="3 9" id="KW-0813">Transport</keyword>
<dbReference type="PANTHER" id="PTHR30425">
    <property type="entry name" value="PHOSPHATE TRANSPORT SYSTEM PERMEASE PROTEIN PST"/>
    <property type="match status" value="1"/>
</dbReference>
<dbReference type="PANTHER" id="PTHR30425:SF1">
    <property type="entry name" value="PHOSPHATE TRANSPORT SYSTEM PERMEASE PROTEIN PSTC"/>
    <property type="match status" value="1"/>
</dbReference>
<dbReference type="Gene3D" id="1.10.3720.10">
    <property type="entry name" value="MetI-like"/>
    <property type="match status" value="1"/>
</dbReference>
<evidence type="ECO:0000256" key="10">
    <source>
        <dbReference type="RuleBase" id="RU363054"/>
    </source>
</evidence>